<dbReference type="EMBL" id="JADBGQ010000006">
    <property type="protein sequence ID" value="KAG5391484.1"/>
    <property type="molecule type" value="Genomic_DNA"/>
</dbReference>
<evidence type="ECO:0000313" key="1">
    <source>
        <dbReference type="EMBL" id="KAG5391484.1"/>
    </source>
</evidence>
<proteinExistence type="predicted"/>
<name>A0ABQ7M1I3_BRACM</name>
<evidence type="ECO:0000313" key="2">
    <source>
        <dbReference type="Proteomes" id="UP000823674"/>
    </source>
</evidence>
<accession>A0ABQ7M1I3</accession>
<keyword evidence="2" id="KW-1185">Reference proteome</keyword>
<organism evidence="1 2">
    <name type="scientific">Brassica rapa subsp. trilocularis</name>
    <dbReference type="NCBI Taxonomy" id="1813537"/>
    <lineage>
        <taxon>Eukaryota</taxon>
        <taxon>Viridiplantae</taxon>
        <taxon>Streptophyta</taxon>
        <taxon>Embryophyta</taxon>
        <taxon>Tracheophyta</taxon>
        <taxon>Spermatophyta</taxon>
        <taxon>Magnoliopsida</taxon>
        <taxon>eudicotyledons</taxon>
        <taxon>Gunneridae</taxon>
        <taxon>Pentapetalae</taxon>
        <taxon>rosids</taxon>
        <taxon>malvids</taxon>
        <taxon>Brassicales</taxon>
        <taxon>Brassicaceae</taxon>
        <taxon>Brassiceae</taxon>
        <taxon>Brassica</taxon>
    </lineage>
</organism>
<reference evidence="1 2" key="1">
    <citation type="submission" date="2021-03" db="EMBL/GenBank/DDBJ databases">
        <authorList>
            <person name="King G.J."/>
            <person name="Bancroft I."/>
            <person name="Baten A."/>
            <person name="Bloomfield J."/>
            <person name="Borpatragohain P."/>
            <person name="He Z."/>
            <person name="Irish N."/>
            <person name="Irwin J."/>
            <person name="Liu K."/>
            <person name="Mauleon R.P."/>
            <person name="Moore J."/>
            <person name="Morris R."/>
            <person name="Ostergaard L."/>
            <person name="Wang B."/>
            <person name="Wells R."/>
        </authorList>
    </citation>
    <scope>NUCLEOTIDE SEQUENCE [LARGE SCALE GENOMIC DNA]</scope>
    <source>
        <strain evidence="1">R-o-18</strain>
        <tissue evidence="1">Leaf</tissue>
    </source>
</reference>
<gene>
    <name evidence="1" type="primary">A06g500290.1_BraROA</name>
    <name evidence="1" type="ORF">IGI04_021447</name>
</gene>
<protein>
    <submittedName>
        <fullName evidence="1">Uncharacterized protein</fullName>
    </submittedName>
</protein>
<dbReference type="Proteomes" id="UP000823674">
    <property type="component" value="Chromosome A06"/>
</dbReference>
<sequence length="80" mass="9723">MESLFFSPAHVLNYFFRRHLSRRLRGLVSSPVIRFHRRNDSLCSQEKLLHLRLRFCDNEVRMIKVETVYLRRIREDMCAG</sequence>
<comment type="caution">
    <text evidence="1">The sequence shown here is derived from an EMBL/GenBank/DDBJ whole genome shotgun (WGS) entry which is preliminary data.</text>
</comment>